<evidence type="ECO:0000313" key="2">
    <source>
        <dbReference type="EMBL" id="PUU80306.1"/>
    </source>
</evidence>
<feature type="compositionally biased region" description="Polar residues" evidence="1">
    <location>
        <begin position="175"/>
        <end position="189"/>
    </location>
</feature>
<dbReference type="Proteomes" id="UP000244722">
    <property type="component" value="Unassembled WGS sequence"/>
</dbReference>
<proteinExistence type="predicted"/>
<reference evidence="2 3" key="1">
    <citation type="submission" date="2017-04" db="EMBL/GenBank/DDBJ databases">
        <title>Draft genome sequence of Tuber borchii Vittad., a whitish edible truffle.</title>
        <authorList>
            <consortium name="DOE Joint Genome Institute"/>
            <person name="Murat C."/>
            <person name="Kuo A."/>
            <person name="Barry K.W."/>
            <person name="Clum A."/>
            <person name="Dockter R.B."/>
            <person name="Fauchery L."/>
            <person name="Iotti M."/>
            <person name="Kohler A."/>
            <person name="Labutti K."/>
            <person name="Lindquist E.A."/>
            <person name="Lipzen A."/>
            <person name="Ohm R.A."/>
            <person name="Wang M."/>
            <person name="Grigoriev I.V."/>
            <person name="Zambonelli A."/>
            <person name="Martin F.M."/>
        </authorList>
    </citation>
    <scope>NUCLEOTIDE SEQUENCE [LARGE SCALE GENOMIC DNA]</scope>
    <source>
        <strain evidence="2 3">Tbo3840</strain>
    </source>
</reference>
<dbReference type="AlphaFoldDB" id="A0A2T6ZXV2"/>
<protein>
    <submittedName>
        <fullName evidence="2">Uncharacterized protein</fullName>
    </submittedName>
</protein>
<dbReference type="InterPro" id="IPR024079">
    <property type="entry name" value="MetalloPept_cat_dom_sf"/>
</dbReference>
<dbReference type="OrthoDB" id="412874at2759"/>
<sequence>MERSEESSSARVCLFDFVAVVPLTNSALPGSPHQHNHSASVQFPTSLHISYICSVTLITLASAAVIPDVGIDRRQDNAAISWRDCTWEKAFLEADFEEMRMLAKKAAENVDSNNAISTAFFGKEPSVTWIGDARIKKRYTAMSNFKSKPLRDTTIRCNTNIPACKSKHLPVLSQQTKGAQTSTSATHTGTPGHGVQSPGKCPHPETPRSTVHWMSTYPLDHNYCMNSPMRDSLIIINPATQRTEKAYSHRNTLLLARDSPQKAREKADNYKLFAIASYFDRNHWSVNPDRLSGDSGF</sequence>
<evidence type="ECO:0000256" key="1">
    <source>
        <dbReference type="SAM" id="MobiDB-lite"/>
    </source>
</evidence>
<dbReference type="GO" id="GO:0008237">
    <property type="term" value="F:metallopeptidase activity"/>
    <property type="evidence" value="ECO:0007669"/>
    <property type="project" value="InterPro"/>
</dbReference>
<keyword evidence="3" id="KW-1185">Reference proteome</keyword>
<gene>
    <name evidence="2" type="ORF">B9Z19DRAFT_1123801</name>
</gene>
<feature type="region of interest" description="Disordered" evidence="1">
    <location>
        <begin position="175"/>
        <end position="207"/>
    </location>
</feature>
<organism evidence="2 3">
    <name type="scientific">Tuber borchii</name>
    <name type="common">White truffle</name>
    <dbReference type="NCBI Taxonomy" id="42251"/>
    <lineage>
        <taxon>Eukaryota</taxon>
        <taxon>Fungi</taxon>
        <taxon>Dikarya</taxon>
        <taxon>Ascomycota</taxon>
        <taxon>Pezizomycotina</taxon>
        <taxon>Pezizomycetes</taxon>
        <taxon>Pezizales</taxon>
        <taxon>Tuberaceae</taxon>
        <taxon>Tuber</taxon>
    </lineage>
</organism>
<comment type="caution">
    <text evidence="2">The sequence shown here is derived from an EMBL/GenBank/DDBJ whole genome shotgun (WGS) entry which is preliminary data.</text>
</comment>
<evidence type="ECO:0000313" key="3">
    <source>
        <dbReference type="Proteomes" id="UP000244722"/>
    </source>
</evidence>
<name>A0A2T6ZXV2_TUBBO</name>
<accession>A0A2T6ZXV2</accession>
<dbReference type="EMBL" id="NESQ01000068">
    <property type="protein sequence ID" value="PUU80306.1"/>
    <property type="molecule type" value="Genomic_DNA"/>
</dbReference>
<dbReference type="Gene3D" id="3.40.390.10">
    <property type="entry name" value="Collagenase (Catalytic Domain)"/>
    <property type="match status" value="1"/>
</dbReference>